<dbReference type="SMART" id="SM00184">
    <property type="entry name" value="RING"/>
    <property type="match status" value="1"/>
</dbReference>
<dbReference type="PANTHER" id="PTHR45969">
    <property type="entry name" value="RING ZINC FINGER PROTEIN-RELATED"/>
    <property type="match status" value="1"/>
</dbReference>
<evidence type="ECO:0000256" key="4">
    <source>
        <dbReference type="ARBA" id="ARBA00022786"/>
    </source>
</evidence>
<proteinExistence type="predicted"/>
<evidence type="ECO:0000313" key="10">
    <source>
        <dbReference type="Proteomes" id="UP001151287"/>
    </source>
</evidence>
<keyword evidence="4" id="KW-0833">Ubl conjugation pathway</keyword>
<accession>A0A9Q0CZF5</accession>
<feature type="domain" description="RING-type" evidence="8">
    <location>
        <begin position="100"/>
        <end position="143"/>
    </location>
</feature>
<dbReference type="Gene3D" id="3.30.40.10">
    <property type="entry name" value="Zinc/RING finger domain, C3HC4 (zinc finger)"/>
    <property type="match status" value="1"/>
</dbReference>
<evidence type="ECO:0000256" key="1">
    <source>
        <dbReference type="ARBA" id="ARBA00004906"/>
    </source>
</evidence>
<keyword evidence="3 6" id="KW-0863">Zinc-finger</keyword>
<evidence type="ECO:0000256" key="6">
    <source>
        <dbReference type="PROSITE-ProRule" id="PRU00175"/>
    </source>
</evidence>
<gene>
    <name evidence="9" type="ORF">LUZ63_002779</name>
</gene>
<dbReference type="InterPro" id="IPR001841">
    <property type="entry name" value="Znf_RING"/>
</dbReference>
<keyword evidence="2" id="KW-0479">Metal-binding</keyword>
<dbReference type="Pfam" id="PF12678">
    <property type="entry name" value="zf-rbx1"/>
    <property type="match status" value="1"/>
</dbReference>
<dbReference type="InterPro" id="IPR013083">
    <property type="entry name" value="Znf_RING/FYVE/PHD"/>
</dbReference>
<sequence length="162" mass="18341">MGIPLVSYCVAVPRPLFLLVKFLSQIRIAILVVVSFISLCLCHLLGRSNNRSHRFQTPIRVPLPPPSTIKEQLPVTEFTSISNKLQGRKKSQSTAAKHLCIVCLENLEQCDQVRMLGNCNHAFHRECIDQWIDVGQAVCPLCRAQLLPKKQSYFSILLRLFS</sequence>
<keyword evidence="5" id="KW-0862">Zinc</keyword>
<reference evidence="9" key="1">
    <citation type="journal article" date="2022" name="Cell">
        <title>Repeat-based holocentromeres influence genome architecture and karyotype evolution.</title>
        <authorList>
            <person name="Hofstatter P.G."/>
            <person name="Thangavel G."/>
            <person name="Lux T."/>
            <person name="Neumann P."/>
            <person name="Vondrak T."/>
            <person name="Novak P."/>
            <person name="Zhang M."/>
            <person name="Costa L."/>
            <person name="Castellani M."/>
            <person name="Scott A."/>
            <person name="Toegelov H."/>
            <person name="Fuchs J."/>
            <person name="Mata-Sucre Y."/>
            <person name="Dias Y."/>
            <person name="Vanzela A.L.L."/>
            <person name="Huettel B."/>
            <person name="Almeida C.C.S."/>
            <person name="Simkova H."/>
            <person name="Souza G."/>
            <person name="Pedrosa-Harand A."/>
            <person name="Macas J."/>
            <person name="Mayer K.F.X."/>
            <person name="Houben A."/>
            <person name="Marques A."/>
        </authorList>
    </citation>
    <scope>NUCLEOTIDE SEQUENCE</scope>
    <source>
        <strain evidence="9">RhyBre1mFocal</strain>
    </source>
</reference>
<organism evidence="9 10">
    <name type="scientific">Rhynchospora breviuscula</name>
    <dbReference type="NCBI Taxonomy" id="2022672"/>
    <lineage>
        <taxon>Eukaryota</taxon>
        <taxon>Viridiplantae</taxon>
        <taxon>Streptophyta</taxon>
        <taxon>Embryophyta</taxon>
        <taxon>Tracheophyta</taxon>
        <taxon>Spermatophyta</taxon>
        <taxon>Magnoliopsida</taxon>
        <taxon>Liliopsida</taxon>
        <taxon>Poales</taxon>
        <taxon>Cyperaceae</taxon>
        <taxon>Cyperoideae</taxon>
        <taxon>Rhynchosporeae</taxon>
        <taxon>Rhynchospora</taxon>
    </lineage>
</organism>
<evidence type="ECO:0000256" key="7">
    <source>
        <dbReference type="SAM" id="Phobius"/>
    </source>
</evidence>
<evidence type="ECO:0000256" key="3">
    <source>
        <dbReference type="ARBA" id="ARBA00022771"/>
    </source>
</evidence>
<dbReference type="GO" id="GO:0016567">
    <property type="term" value="P:protein ubiquitination"/>
    <property type="evidence" value="ECO:0007669"/>
    <property type="project" value="TreeGrafter"/>
</dbReference>
<comment type="caution">
    <text evidence="9">The sequence shown here is derived from an EMBL/GenBank/DDBJ whole genome shotgun (WGS) entry which is preliminary data.</text>
</comment>
<dbReference type="PANTHER" id="PTHR45969:SF81">
    <property type="entry name" value="OS08G0157400 PROTEIN"/>
    <property type="match status" value="1"/>
</dbReference>
<evidence type="ECO:0000256" key="2">
    <source>
        <dbReference type="ARBA" id="ARBA00022723"/>
    </source>
</evidence>
<dbReference type="AlphaFoldDB" id="A0A9Q0CZF5"/>
<feature type="transmembrane region" description="Helical" evidence="7">
    <location>
        <begin position="26"/>
        <end position="46"/>
    </location>
</feature>
<dbReference type="SUPFAM" id="SSF57850">
    <property type="entry name" value="RING/U-box"/>
    <property type="match status" value="1"/>
</dbReference>
<comment type="pathway">
    <text evidence="1">Protein modification; protein ubiquitination.</text>
</comment>
<keyword evidence="7" id="KW-1133">Transmembrane helix</keyword>
<evidence type="ECO:0000259" key="8">
    <source>
        <dbReference type="PROSITE" id="PS50089"/>
    </source>
</evidence>
<dbReference type="GO" id="GO:0008270">
    <property type="term" value="F:zinc ion binding"/>
    <property type="evidence" value="ECO:0007669"/>
    <property type="project" value="UniProtKB-KW"/>
</dbReference>
<protein>
    <recommendedName>
        <fullName evidence="8">RING-type domain-containing protein</fullName>
    </recommendedName>
</protein>
<keyword evidence="7" id="KW-0472">Membrane</keyword>
<dbReference type="GO" id="GO:0061630">
    <property type="term" value="F:ubiquitin protein ligase activity"/>
    <property type="evidence" value="ECO:0007669"/>
    <property type="project" value="TreeGrafter"/>
</dbReference>
<dbReference type="Proteomes" id="UP001151287">
    <property type="component" value="Unassembled WGS sequence"/>
</dbReference>
<dbReference type="EMBL" id="JAMQYH010000001">
    <property type="protein sequence ID" value="KAJ1703000.1"/>
    <property type="molecule type" value="Genomic_DNA"/>
</dbReference>
<dbReference type="PROSITE" id="PS50089">
    <property type="entry name" value="ZF_RING_2"/>
    <property type="match status" value="1"/>
</dbReference>
<keyword evidence="10" id="KW-1185">Reference proteome</keyword>
<dbReference type="InterPro" id="IPR024766">
    <property type="entry name" value="Znf_RING_H2"/>
</dbReference>
<name>A0A9Q0CZF5_9POAL</name>
<evidence type="ECO:0000256" key="5">
    <source>
        <dbReference type="ARBA" id="ARBA00022833"/>
    </source>
</evidence>
<dbReference type="OrthoDB" id="8062037at2759"/>
<evidence type="ECO:0000313" key="9">
    <source>
        <dbReference type="EMBL" id="KAJ1703000.1"/>
    </source>
</evidence>
<keyword evidence="7" id="KW-0812">Transmembrane</keyword>